<reference evidence="2 3" key="1">
    <citation type="journal article" date="2018" name="J. Microbiol.">
        <title>Bacillus spongiae sp. nov., isolated from sponge of Jeju Island.</title>
        <authorList>
            <person name="Lee G.E."/>
            <person name="Im W.T."/>
            <person name="Park J.S."/>
        </authorList>
    </citation>
    <scope>NUCLEOTIDE SEQUENCE [LARGE SCALE GENOMIC DNA]</scope>
    <source>
        <strain evidence="2 3">135PIL107-10</strain>
    </source>
</reference>
<accession>A0ABU8HJZ1</accession>
<organism evidence="2 3">
    <name type="scientific">Bacillus spongiae</name>
    <dbReference type="NCBI Taxonomy" id="2683610"/>
    <lineage>
        <taxon>Bacteria</taxon>
        <taxon>Bacillati</taxon>
        <taxon>Bacillota</taxon>
        <taxon>Bacilli</taxon>
        <taxon>Bacillales</taxon>
        <taxon>Bacillaceae</taxon>
        <taxon>Bacillus</taxon>
    </lineage>
</organism>
<proteinExistence type="predicted"/>
<evidence type="ECO:0000313" key="2">
    <source>
        <dbReference type="EMBL" id="MEI5909476.1"/>
    </source>
</evidence>
<sequence length="66" mass="7940">MRPSPLFAGFFYTLLGILFTYFAIYNVNESGWGFFTYFLIFFATIDFRSGLRMFNIHFKLKKMQKK</sequence>
<evidence type="ECO:0000313" key="3">
    <source>
        <dbReference type="Proteomes" id="UP001312865"/>
    </source>
</evidence>
<keyword evidence="1" id="KW-1133">Transmembrane helix</keyword>
<dbReference type="Proteomes" id="UP001312865">
    <property type="component" value="Unassembled WGS sequence"/>
</dbReference>
<feature type="transmembrane region" description="Helical" evidence="1">
    <location>
        <begin position="31"/>
        <end position="51"/>
    </location>
</feature>
<dbReference type="InterPro" id="IPR025426">
    <property type="entry name" value="DUF4305"/>
</dbReference>
<dbReference type="RefSeq" id="WP_336588919.1">
    <property type="nucleotide sequence ID" value="NZ_JBBAXC010000027.1"/>
</dbReference>
<comment type="caution">
    <text evidence="2">The sequence shown here is derived from an EMBL/GenBank/DDBJ whole genome shotgun (WGS) entry which is preliminary data.</text>
</comment>
<keyword evidence="1" id="KW-0812">Transmembrane</keyword>
<dbReference type="Pfam" id="PF14146">
    <property type="entry name" value="DUF4305"/>
    <property type="match status" value="1"/>
</dbReference>
<keyword evidence="1" id="KW-0472">Membrane</keyword>
<gene>
    <name evidence="2" type="ORF">WAK64_20825</name>
</gene>
<keyword evidence="3" id="KW-1185">Reference proteome</keyword>
<dbReference type="EMBL" id="JBBAXC010000027">
    <property type="protein sequence ID" value="MEI5909476.1"/>
    <property type="molecule type" value="Genomic_DNA"/>
</dbReference>
<name>A0ABU8HJZ1_9BACI</name>
<evidence type="ECO:0000256" key="1">
    <source>
        <dbReference type="SAM" id="Phobius"/>
    </source>
</evidence>
<feature type="transmembrane region" description="Helical" evidence="1">
    <location>
        <begin position="7"/>
        <end position="25"/>
    </location>
</feature>
<protein>
    <submittedName>
        <fullName evidence="2">YdiK family protein</fullName>
    </submittedName>
</protein>